<comment type="caution">
    <text evidence="2">The sequence shown here is derived from an EMBL/GenBank/DDBJ whole genome shotgun (WGS) entry which is preliminary data.</text>
</comment>
<feature type="region of interest" description="Disordered" evidence="1">
    <location>
        <begin position="154"/>
        <end position="176"/>
    </location>
</feature>
<keyword evidence="3" id="KW-1185">Reference proteome</keyword>
<evidence type="ECO:0000256" key="1">
    <source>
        <dbReference type="SAM" id="MobiDB-lite"/>
    </source>
</evidence>
<sequence length="194" mass="22007">MAASYHYGAEGSLLTFYPVLQQAFMSSLQAHALQSGYSPVISTYENSKFAMIVYYAPDGSYVGKELLYYLENMPPALIKHFPRPQTLELLPQPRTYDRLRYQTDTCIPNHLYSDYPVGANPQPCPQSTSNSQPQPSKRPQPYVRGQFQQRIIQKSETRECNPPGQPDGITVHQNVPQPIEVERPLIAEMSELVE</sequence>
<protein>
    <submittedName>
        <fullName evidence="2">Uncharacterized protein</fullName>
    </submittedName>
</protein>
<name>A0ABR3GX42_9PEZI</name>
<feature type="region of interest" description="Disordered" evidence="1">
    <location>
        <begin position="117"/>
        <end position="142"/>
    </location>
</feature>
<accession>A0ABR3GX42</accession>
<dbReference type="EMBL" id="JBBBZM010000003">
    <property type="protein sequence ID" value="KAL0640470.1"/>
    <property type="molecule type" value="Genomic_DNA"/>
</dbReference>
<evidence type="ECO:0000313" key="3">
    <source>
        <dbReference type="Proteomes" id="UP001447188"/>
    </source>
</evidence>
<evidence type="ECO:0000313" key="2">
    <source>
        <dbReference type="EMBL" id="KAL0640470.1"/>
    </source>
</evidence>
<feature type="compositionally biased region" description="Low complexity" evidence="1">
    <location>
        <begin position="125"/>
        <end position="135"/>
    </location>
</feature>
<dbReference type="Proteomes" id="UP001447188">
    <property type="component" value="Unassembled WGS sequence"/>
</dbReference>
<organism evidence="2 3">
    <name type="scientific">Discina gigas</name>
    <dbReference type="NCBI Taxonomy" id="1032678"/>
    <lineage>
        <taxon>Eukaryota</taxon>
        <taxon>Fungi</taxon>
        <taxon>Dikarya</taxon>
        <taxon>Ascomycota</taxon>
        <taxon>Pezizomycotina</taxon>
        <taxon>Pezizomycetes</taxon>
        <taxon>Pezizales</taxon>
        <taxon>Discinaceae</taxon>
        <taxon>Discina</taxon>
    </lineage>
</organism>
<gene>
    <name evidence="2" type="ORF">Q9L58_000440</name>
</gene>
<proteinExistence type="predicted"/>
<reference evidence="2 3" key="1">
    <citation type="submission" date="2024-02" db="EMBL/GenBank/DDBJ databases">
        <title>Discinaceae phylogenomics.</title>
        <authorList>
            <person name="Dirks A.C."/>
            <person name="James T.Y."/>
        </authorList>
    </citation>
    <scope>NUCLEOTIDE SEQUENCE [LARGE SCALE GENOMIC DNA]</scope>
    <source>
        <strain evidence="2 3">ACD0624</strain>
    </source>
</reference>